<dbReference type="GO" id="GO:0032259">
    <property type="term" value="P:methylation"/>
    <property type="evidence" value="ECO:0007669"/>
    <property type="project" value="UniProtKB-KW"/>
</dbReference>
<comment type="caution">
    <text evidence="2">The sequence shown here is derived from an EMBL/GenBank/DDBJ whole genome shotgun (WGS) entry which is preliminary data.</text>
</comment>
<protein>
    <submittedName>
        <fullName evidence="2">CheR family methyltransferase</fullName>
    </submittedName>
</protein>
<keyword evidence="3" id="KW-1185">Reference proteome</keyword>
<dbReference type="InterPro" id="IPR022642">
    <property type="entry name" value="CheR_C"/>
</dbReference>
<evidence type="ECO:0000313" key="2">
    <source>
        <dbReference type="EMBL" id="MFD0962104.1"/>
    </source>
</evidence>
<dbReference type="SUPFAM" id="SSF53335">
    <property type="entry name" value="S-adenosyl-L-methionine-dependent methyltransferases"/>
    <property type="match status" value="1"/>
</dbReference>
<dbReference type="PANTHER" id="PTHR24422">
    <property type="entry name" value="CHEMOTAXIS PROTEIN METHYLTRANSFERASE"/>
    <property type="match status" value="1"/>
</dbReference>
<dbReference type="Proteomes" id="UP001596989">
    <property type="component" value="Unassembled WGS sequence"/>
</dbReference>
<dbReference type="Pfam" id="PF01739">
    <property type="entry name" value="CheR"/>
    <property type="match status" value="1"/>
</dbReference>
<dbReference type="InterPro" id="IPR029063">
    <property type="entry name" value="SAM-dependent_MTases_sf"/>
</dbReference>
<dbReference type="InterPro" id="IPR050903">
    <property type="entry name" value="Bact_Chemotaxis_MeTrfase"/>
</dbReference>
<organism evidence="2 3">
    <name type="scientific">Paenibacillus chungangensis</name>
    <dbReference type="NCBI Taxonomy" id="696535"/>
    <lineage>
        <taxon>Bacteria</taxon>
        <taxon>Bacillati</taxon>
        <taxon>Bacillota</taxon>
        <taxon>Bacilli</taxon>
        <taxon>Bacillales</taxon>
        <taxon>Paenibacillaceae</taxon>
        <taxon>Paenibacillus</taxon>
    </lineage>
</organism>
<dbReference type="RefSeq" id="WP_377568302.1">
    <property type="nucleotide sequence ID" value="NZ_JBHTJZ010000071.1"/>
</dbReference>
<keyword evidence="2" id="KW-0808">Transferase</keyword>
<dbReference type="EMBL" id="JBHTJZ010000071">
    <property type="protein sequence ID" value="MFD0962104.1"/>
    <property type="molecule type" value="Genomic_DNA"/>
</dbReference>
<dbReference type="PROSITE" id="PS50123">
    <property type="entry name" value="CHER"/>
    <property type="match status" value="1"/>
</dbReference>
<dbReference type="PANTHER" id="PTHR24422:SF8">
    <property type="entry name" value="CHEMOTAXIS PROTEIN"/>
    <property type="match status" value="1"/>
</dbReference>
<name>A0ABW3HXF0_9BACL</name>
<dbReference type="SUPFAM" id="SSF47757">
    <property type="entry name" value="Chemotaxis receptor methyltransferase CheR, N-terminal domain"/>
    <property type="match status" value="1"/>
</dbReference>
<gene>
    <name evidence="2" type="ORF">ACFQ2I_22440</name>
</gene>
<evidence type="ECO:0000313" key="3">
    <source>
        <dbReference type="Proteomes" id="UP001596989"/>
    </source>
</evidence>
<accession>A0ABW3HXF0</accession>
<evidence type="ECO:0000259" key="1">
    <source>
        <dbReference type="PROSITE" id="PS50123"/>
    </source>
</evidence>
<dbReference type="SMART" id="SM00138">
    <property type="entry name" value="MeTrc"/>
    <property type="match status" value="1"/>
</dbReference>
<sequence length="274" mass="32181">MSEEIEELEIDLMLEAIYRVKGFDFRQYLRSSLRRRILHRMQLDHVPTVSALLDRILHDEQWMNKLLEDLSIKVTEMFRDPGFFLAFRKFVVPHLRMQEQIRIWHAGCATGEEVYSMAILLDEEGLLDRTIIYATDMSKDAIDGAKAGRFPLKKMQAYTRNYLQAGGKGEFSSYYCTNRTHAYFHDTIKQRMVFAQHNLATDGSFNEFHAILCRNVLIYFDTELQNRVFNVLADSLTYDGYLALGCKETILAAQQKRFVEDQPEWRIYRKYANG</sequence>
<reference evidence="3" key="1">
    <citation type="journal article" date="2019" name="Int. J. Syst. Evol. Microbiol.">
        <title>The Global Catalogue of Microorganisms (GCM) 10K type strain sequencing project: providing services to taxonomists for standard genome sequencing and annotation.</title>
        <authorList>
            <consortium name="The Broad Institute Genomics Platform"/>
            <consortium name="The Broad Institute Genome Sequencing Center for Infectious Disease"/>
            <person name="Wu L."/>
            <person name="Ma J."/>
        </authorList>
    </citation>
    <scope>NUCLEOTIDE SEQUENCE [LARGE SCALE GENOMIC DNA]</scope>
    <source>
        <strain evidence="3">CCUG 59129</strain>
    </source>
</reference>
<proteinExistence type="predicted"/>
<feature type="domain" description="CheR-type methyltransferase" evidence="1">
    <location>
        <begin position="1"/>
        <end position="273"/>
    </location>
</feature>
<dbReference type="InterPro" id="IPR000780">
    <property type="entry name" value="CheR_MeTrfase"/>
</dbReference>
<dbReference type="GO" id="GO:0008168">
    <property type="term" value="F:methyltransferase activity"/>
    <property type="evidence" value="ECO:0007669"/>
    <property type="project" value="UniProtKB-KW"/>
</dbReference>
<dbReference type="Gene3D" id="3.40.50.150">
    <property type="entry name" value="Vaccinia Virus protein VP39"/>
    <property type="match status" value="1"/>
</dbReference>
<dbReference type="InterPro" id="IPR022641">
    <property type="entry name" value="CheR_N"/>
</dbReference>
<dbReference type="Pfam" id="PF03705">
    <property type="entry name" value="CheR_N"/>
    <property type="match status" value="1"/>
</dbReference>
<dbReference type="PRINTS" id="PR00996">
    <property type="entry name" value="CHERMTFRASE"/>
</dbReference>
<keyword evidence="2" id="KW-0489">Methyltransferase</keyword>